<evidence type="ECO:0000313" key="1">
    <source>
        <dbReference type="EMBL" id="SNX98741.1"/>
    </source>
</evidence>
<proteinExistence type="predicted"/>
<dbReference type="InterPro" id="IPR016181">
    <property type="entry name" value="Acyl_CoA_acyltransferase"/>
</dbReference>
<evidence type="ECO:0000313" key="2">
    <source>
        <dbReference type="Proteomes" id="UP000219514"/>
    </source>
</evidence>
<sequence length="335" mass="37943">MTHEEVIGLDDVGRWKEALETLPHGWAHTWESCHANYLSTNQRTFLYRGETQGSRVVCPIAERLIDEHVDIVTPSGFSGFVGTGEWHDFPQRFRDFARSRGYVCGYIALNPLYGDASYVDPDEIYPNTYVYVLDMTVGLDVLHDRLSRNRRRELRAWSPGMHDLDRARLREFLFTHYGAFMERRGAAPQYRYDARTLEAICASGNVLMFGAESNGCVEAVRVVGYTPYGADDLFLVSTDEGSRHAAGLAWSAMHRLTELGVPTYNLGGGVTPGDAVAQAKERFRPARLPLNGLKQVYDRQAYDELCRRYGQRRDVHPGYFPPYRTTHGAPVRAIP</sequence>
<dbReference type="EMBL" id="OBDO01000012">
    <property type="protein sequence ID" value="SNX98741.1"/>
    <property type="molecule type" value="Genomic_DNA"/>
</dbReference>
<dbReference type="Gene3D" id="3.40.630.30">
    <property type="match status" value="1"/>
</dbReference>
<gene>
    <name evidence="1" type="ORF">SAMN06893097_11236</name>
</gene>
<accession>A0A285EL87</accession>
<organism evidence="1 2">
    <name type="scientific">Geodermatophilus sabuli</name>
    <dbReference type="NCBI Taxonomy" id="1564158"/>
    <lineage>
        <taxon>Bacteria</taxon>
        <taxon>Bacillati</taxon>
        <taxon>Actinomycetota</taxon>
        <taxon>Actinomycetes</taxon>
        <taxon>Geodermatophilales</taxon>
        <taxon>Geodermatophilaceae</taxon>
        <taxon>Geodermatophilus</taxon>
    </lineage>
</organism>
<keyword evidence="2" id="KW-1185">Reference proteome</keyword>
<dbReference type="OrthoDB" id="9785911at2"/>
<name>A0A285EL87_9ACTN</name>
<dbReference type="Proteomes" id="UP000219514">
    <property type="component" value="Unassembled WGS sequence"/>
</dbReference>
<protein>
    <submittedName>
        <fullName evidence="1">Uncharacterized protein</fullName>
    </submittedName>
</protein>
<reference evidence="1 2" key="1">
    <citation type="submission" date="2017-09" db="EMBL/GenBank/DDBJ databases">
        <authorList>
            <person name="Ehlers B."/>
            <person name="Leendertz F.H."/>
        </authorList>
    </citation>
    <scope>NUCLEOTIDE SEQUENCE [LARGE SCALE GENOMIC DNA]</scope>
    <source>
        <strain evidence="1 2">DSM 46844</strain>
    </source>
</reference>
<dbReference type="RefSeq" id="WP_143426740.1">
    <property type="nucleotide sequence ID" value="NZ_JACHXB010000008.1"/>
</dbReference>
<dbReference type="AlphaFoldDB" id="A0A285EL87"/>
<dbReference type="SUPFAM" id="SSF55729">
    <property type="entry name" value="Acyl-CoA N-acyltransferases (Nat)"/>
    <property type="match status" value="1"/>
</dbReference>